<dbReference type="AlphaFoldDB" id="A0A3P3VWG6"/>
<dbReference type="SMART" id="SM00530">
    <property type="entry name" value="HTH_XRE"/>
    <property type="match status" value="1"/>
</dbReference>
<name>A0A3P3VWG6_9FLAO</name>
<dbReference type="InterPro" id="IPR001387">
    <property type="entry name" value="Cro/C1-type_HTH"/>
</dbReference>
<dbReference type="EMBL" id="RQVR01000045">
    <property type="protein sequence ID" value="RRJ87141.1"/>
    <property type="molecule type" value="Genomic_DNA"/>
</dbReference>
<organism evidence="2 3">
    <name type="scientific">Flavobacterium macacae</name>
    <dbReference type="NCBI Taxonomy" id="2488993"/>
    <lineage>
        <taxon>Bacteria</taxon>
        <taxon>Pseudomonadati</taxon>
        <taxon>Bacteroidota</taxon>
        <taxon>Flavobacteriia</taxon>
        <taxon>Flavobacteriales</taxon>
        <taxon>Flavobacteriaceae</taxon>
        <taxon>Flavobacterium</taxon>
    </lineage>
</organism>
<gene>
    <name evidence="2" type="ORF">EG849_15425</name>
</gene>
<evidence type="ECO:0000313" key="3">
    <source>
        <dbReference type="Proteomes" id="UP000271937"/>
    </source>
</evidence>
<protein>
    <submittedName>
        <fullName evidence="2">XRE family transcriptional regulator</fullName>
    </submittedName>
</protein>
<evidence type="ECO:0000259" key="1">
    <source>
        <dbReference type="PROSITE" id="PS50943"/>
    </source>
</evidence>
<dbReference type="InterPro" id="IPR010982">
    <property type="entry name" value="Lambda_DNA-bd_dom_sf"/>
</dbReference>
<dbReference type="SUPFAM" id="SSF47413">
    <property type="entry name" value="lambda repressor-like DNA-binding domains"/>
    <property type="match status" value="1"/>
</dbReference>
<dbReference type="Gene3D" id="1.10.260.40">
    <property type="entry name" value="lambda repressor-like DNA-binding domains"/>
    <property type="match status" value="1"/>
</dbReference>
<dbReference type="GO" id="GO:0003677">
    <property type="term" value="F:DNA binding"/>
    <property type="evidence" value="ECO:0007669"/>
    <property type="project" value="InterPro"/>
</dbReference>
<proteinExistence type="predicted"/>
<dbReference type="CDD" id="cd00093">
    <property type="entry name" value="HTH_XRE"/>
    <property type="match status" value="1"/>
</dbReference>
<dbReference type="PROSITE" id="PS50943">
    <property type="entry name" value="HTH_CROC1"/>
    <property type="match status" value="1"/>
</dbReference>
<dbReference type="OrthoDB" id="1339093at2"/>
<sequence length="184" mass="21723">MKIETYKKIIQKGSISDELEFEKALILERKLRLLSVDNPEYKEARLKLRQIIKEYEKSNWSSESEITDEKIKESDNAEFIAEQERIFILKRKEIIKEKLTDLGLNQQDLGSILGHNKTYISELMNGINPFTLKDLIIIHRLFKIKLEKLIPTTIPQKERGRIKMSILKINKPKLKLDKRDIEFA</sequence>
<reference evidence="2 3" key="1">
    <citation type="submission" date="2018-11" db="EMBL/GenBank/DDBJ databases">
        <title>Flavobacterium sp. nov., YIM 102600 draft genome.</title>
        <authorList>
            <person name="Li G."/>
            <person name="Jiang Y."/>
        </authorList>
    </citation>
    <scope>NUCLEOTIDE SEQUENCE [LARGE SCALE GENOMIC DNA]</scope>
    <source>
        <strain evidence="2 3">YIM 102600</strain>
    </source>
</reference>
<dbReference type="Pfam" id="PF01381">
    <property type="entry name" value="HTH_3"/>
    <property type="match status" value="1"/>
</dbReference>
<dbReference type="Proteomes" id="UP000271937">
    <property type="component" value="Unassembled WGS sequence"/>
</dbReference>
<comment type="caution">
    <text evidence="2">The sequence shown here is derived from an EMBL/GenBank/DDBJ whole genome shotgun (WGS) entry which is preliminary data.</text>
</comment>
<dbReference type="RefSeq" id="WP_125014320.1">
    <property type="nucleotide sequence ID" value="NZ_RQVR01000045.1"/>
</dbReference>
<accession>A0A3P3VWG6</accession>
<keyword evidence="3" id="KW-1185">Reference proteome</keyword>
<feature type="domain" description="HTH cro/C1-type" evidence="1">
    <location>
        <begin position="95"/>
        <end position="149"/>
    </location>
</feature>
<evidence type="ECO:0000313" key="2">
    <source>
        <dbReference type="EMBL" id="RRJ87141.1"/>
    </source>
</evidence>